<accession>A0ABZ2YD30</accession>
<sequence length="176" mass="20162">MNKILVLGKPGSGKTTLVKRISSTFPGVFTGFFTEEVRRGGRRIGFSVETLAGEKGTLASQDLSSRFYVGRYRVDLESFERVALPVLEKALKEGKPCLVDEVGKMELFSISFRELILALWDSPQLVLATSRFPILTWVEKNLIFEKQPLTIYLSKENREQCYLTLKERLRHWLFNP</sequence>
<dbReference type="InterPro" id="IPR027417">
    <property type="entry name" value="P-loop_NTPase"/>
</dbReference>
<keyword evidence="5" id="KW-1185">Reference proteome</keyword>
<evidence type="ECO:0000256" key="3">
    <source>
        <dbReference type="ARBA" id="ARBA00022840"/>
    </source>
</evidence>
<keyword evidence="1" id="KW-0547">Nucleotide-binding</keyword>
<dbReference type="RefSeq" id="WP_369019021.1">
    <property type="nucleotide sequence ID" value="NZ_CP121689.1"/>
</dbReference>
<dbReference type="PANTHER" id="PTHR43146:SF1">
    <property type="entry name" value="CANCER-RELATED NUCLEOSIDE-TRIPHOSPHATASE"/>
    <property type="match status" value="1"/>
</dbReference>
<evidence type="ECO:0000313" key="5">
    <source>
        <dbReference type="Proteomes" id="UP001461341"/>
    </source>
</evidence>
<dbReference type="Proteomes" id="UP001461341">
    <property type="component" value="Chromosome"/>
</dbReference>
<evidence type="ECO:0000256" key="1">
    <source>
        <dbReference type="ARBA" id="ARBA00022741"/>
    </source>
</evidence>
<keyword evidence="2" id="KW-0378">Hydrolase</keyword>
<name>A0ABZ2YD30_9BACT</name>
<evidence type="ECO:0000256" key="2">
    <source>
        <dbReference type="ARBA" id="ARBA00022801"/>
    </source>
</evidence>
<dbReference type="InterPro" id="IPR004948">
    <property type="entry name" value="Nuc-triphosphatase_THEP1"/>
</dbReference>
<dbReference type="Gene3D" id="3.40.50.300">
    <property type="entry name" value="P-loop containing nucleotide triphosphate hydrolases"/>
    <property type="match status" value="1"/>
</dbReference>
<gene>
    <name evidence="4" type="ORF">QBE54_03775</name>
</gene>
<protein>
    <submittedName>
        <fullName evidence="4">Nucleoside-triphosphatase</fullName>
    </submittedName>
</protein>
<evidence type="ECO:0000313" key="4">
    <source>
        <dbReference type="EMBL" id="WZL76857.1"/>
    </source>
</evidence>
<dbReference type="PANTHER" id="PTHR43146">
    <property type="entry name" value="CANCER-RELATED NUCLEOSIDE-TRIPHOSPHATASE"/>
    <property type="match status" value="1"/>
</dbReference>
<reference evidence="4 5" key="1">
    <citation type="submission" date="2023-03" db="EMBL/GenBank/DDBJ databases">
        <title>Novel Species.</title>
        <authorList>
            <person name="Ma S."/>
        </authorList>
    </citation>
    <scope>NUCLEOTIDE SEQUENCE [LARGE SCALE GENOMIC DNA]</scope>
    <source>
        <strain evidence="4 5">B11</strain>
    </source>
</reference>
<dbReference type="EMBL" id="CP121689">
    <property type="protein sequence ID" value="WZL76857.1"/>
    <property type="molecule type" value="Genomic_DNA"/>
</dbReference>
<dbReference type="SUPFAM" id="SSF52540">
    <property type="entry name" value="P-loop containing nucleoside triphosphate hydrolases"/>
    <property type="match status" value="1"/>
</dbReference>
<keyword evidence="3" id="KW-0067">ATP-binding</keyword>
<organism evidence="4 5">
    <name type="scientific">Thermatribacter velox</name>
    <dbReference type="NCBI Taxonomy" id="3039681"/>
    <lineage>
        <taxon>Bacteria</taxon>
        <taxon>Pseudomonadati</taxon>
        <taxon>Atribacterota</taxon>
        <taxon>Atribacteria</taxon>
        <taxon>Atribacterales</taxon>
        <taxon>Thermatribacteraceae</taxon>
        <taxon>Thermatribacter</taxon>
    </lineage>
</organism>
<proteinExistence type="predicted"/>
<dbReference type="Pfam" id="PF03266">
    <property type="entry name" value="NTPase_1"/>
    <property type="match status" value="1"/>
</dbReference>